<evidence type="ECO:0000313" key="2">
    <source>
        <dbReference type="Proteomes" id="UP001226762"/>
    </source>
</evidence>
<evidence type="ECO:0000313" key="1">
    <source>
        <dbReference type="EMBL" id="MDQ2091321.1"/>
    </source>
</evidence>
<gene>
    <name evidence="1" type="ORF">NO357_15580</name>
</gene>
<organism evidence="1 2">
    <name type="scientific">Marimonas arenosa</name>
    <dbReference type="NCBI Taxonomy" id="1795305"/>
    <lineage>
        <taxon>Bacteria</taxon>
        <taxon>Pseudomonadati</taxon>
        <taxon>Pseudomonadota</taxon>
        <taxon>Alphaproteobacteria</taxon>
        <taxon>Rhodobacterales</taxon>
        <taxon>Paracoccaceae</taxon>
        <taxon>Marimonas</taxon>
    </lineage>
</organism>
<reference evidence="1" key="1">
    <citation type="submission" date="2022-07" db="EMBL/GenBank/DDBJ databases">
        <authorList>
            <person name="Otstavnykh N."/>
            <person name="Isaeva M."/>
            <person name="Bystritskaya E."/>
        </authorList>
    </citation>
    <scope>NUCLEOTIDE SEQUENCE</scope>
    <source>
        <strain evidence="1">KCTC 52189</strain>
    </source>
</reference>
<comment type="caution">
    <text evidence="1">The sequence shown here is derived from an EMBL/GenBank/DDBJ whole genome shotgun (WGS) entry which is preliminary data.</text>
</comment>
<protein>
    <submittedName>
        <fullName evidence="1">Uncharacterized protein</fullName>
    </submittedName>
</protein>
<dbReference type="RefSeq" id="WP_306736614.1">
    <property type="nucleotide sequence ID" value="NZ_JANHAX010000005.1"/>
</dbReference>
<proteinExistence type="predicted"/>
<sequence length="84" mass="9101">MTAAVLDQGALRSEKQVYDFGVAEQMRIGDCSYTMIPVEIRYDDADDDVDVLHYLPELGISYFAGGLENGKGDLAVAEGISITP</sequence>
<dbReference type="EMBL" id="JANHAX010000005">
    <property type="protein sequence ID" value="MDQ2091321.1"/>
    <property type="molecule type" value="Genomic_DNA"/>
</dbReference>
<dbReference type="AlphaFoldDB" id="A0AAE3WDN5"/>
<dbReference type="Proteomes" id="UP001226762">
    <property type="component" value="Unassembled WGS sequence"/>
</dbReference>
<accession>A0AAE3WDN5</accession>
<name>A0AAE3WDN5_9RHOB</name>
<reference evidence="1" key="2">
    <citation type="submission" date="2023-02" db="EMBL/GenBank/DDBJ databases">
        <title>'Rhodoalgimonas zhirmunskyi' gen. nov., isolated from a red alga.</title>
        <authorList>
            <person name="Nedashkovskaya O.I."/>
            <person name="Otstavnykh N.Y."/>
            <person name="Bystritskaya E.P."/>
            <person name="Balabanova L.A."/>
            <person name="Isaeva M.P."/>
        </authorList>
    </citation>
    <scope>NUCLEOTIDE SEQUENCE</scope>
    <source>
        <strain evidence="1">KCTC 52189</strain>
    </source>
</reference>
<keyword evidence="2" id="KW-1185">Reference proteome</keyword>